<feature type="binding site" evidence="9">
    <location>
        <position position="119"/>
    </location>
    <ligand>
        <name>Zn(2+)</name>
        <dbReference type="ChEBI" id="CHEBI:29105"/>
        <label>2</label>
    </ligand>
</feature>
<dbReference type="InterPro" id="IPR002933">
    <property type="entry name" value="Peptidase_M20"/>
</dbReference>
<dbReference type="GO" id="GO:0046872">
    <property type="term" value="F:metal ion binding"/>
    <property type="evidence" value="ECO:0007669"/>
    <property type="project" value="UniProtKB-UniRule"/>
</dbReference>
<dbReference type="AlphaFoldDB" id="E1YEV1"/>
<accession>E1YEV1</accession>
<evidence type="ECO:0000259" key="10">
    <source>
        <dbReference type="Pfam" id="PF07687"/>
    </source>
</evidence>
<organism evidence="11">
    <name type="scientific">uncultured Desulfobacterium sp</name>
    <dbReference type="NCBI Taxonomy" id="201089"/>
    <lineage>
        <taxon>Bacteria</taxon>
        <taxon>Pseudomonadati</taxon>
        <taxon>Thermodesulfobacteriota</taxon>
        <taxon>Desulfobacteria</taxon>
        <taxon>Desulfobacterales</taxon>
        <taxon>Desulfobacteriaceae</taxon>
        <taxon>Desulfobacterium</taxon>
        <taxon>environmental samples</taxon>
    </lineage>
</organism>
<dbReference type="SUPFAM" id="SSF53187">
    <property type="entry name" value="Zn-dependent exopeptidases"/>
    <property type="match status" value="1"/>
</dbReference>
<dbReference type="InterPro" id="IPR010162">
    <property type="entry name" value="PepT-like"/>
</dbReference>
<dbReference type="InterPro" id="IPR011650">
    <property type="entry name" value="Peptidase_M20_dimer"/>
</dbReference>
<comment type="cofactor">
    <cofactor evidence="1">
        <name>Zn(2+)</name>
        <dbReference type="ChEBI" id="CHEBI:29105"/>
    </cofactor>
</comment>
<dbReference type="Gene3D" id="3.40.630.10">
    <property type="entry name" value="Zn peptidases"/>
    <property type="match status" value="1"/>
</dbReference>
<keyword evidence="3 9" id="KW-0479">Metal-binding</keyword>
<evidence type="ECO:0000256" key="5">
    <source>
        <dbReference type="ARBA" id="ARBA00022833"/>
    </source>
</evidence>
<dbReference type="PIRSF" id="PIRSF001123">
    <property type="entry name" value="PepA_GA"/>
    <property type="match status" value="1"/>
</dbReference>
<feature type="binding site" evidence="9">
    <location>
        <position position="153"/>
    </location>
    <ligand>
        <name>Zn(2+)</name>
        <dbReference type="ChEBI" id="CHEBI:29105"/>
        <label>2</label>
    </ligand>
</feature>
<dbReference type="PROSITE" id="PS00758">
    <property type="entry name" value="ARGE_DAPE_CPG2_1"/>
    <property type="match status" value="1"/>
</dbReference>
<dbReference type="EMBL" id="FR695872">
    <property type="protein sequence ID" value="CBX29095.1"/>
    <property type="molecule type" value="Genomic_DNA"/>
</dbReference>
<dbReference type="GO" id="GO:0006508">
    <property type="term" value="P:proteolysis"/>
    <property type="evidence" value="ECO:0007669"/>
    <property type="project" value="UniProtKB-KW"/>
</dbReference>
<gene>
    <name evidence="11" type="ORF">N47_J00760</name>
</gene>
<dbReference type="GO" id="GO:0004177">
    <property type="term" value="F:aminopeptidase activity"/>
    <property type="evidence" value="ECO:0007669"/>
    <property type="project" value="UniProtKB-UniRule"/>
</dbReference>
<dbReference type="Pfam" id="PF07687">
    <property type="entry name" value="M20_dimer"/>
    <property type="match status" value="1"/>
</dbReference>
<dbReference type="InterPro" id="IPR001261">
    <property type="entry name" value="ArgE/DapE_CS"/>
</dbReference>
<feature type="binding site" evidence="9">
    <location>
        <position position="176"/>
    </location>
    <ligand>
        <name>Zn(2+)</name>
        <dbReference type="ChEBI" id="CHEBI:29105"/>
        <label>1</label>
    </ligand>
</feature>
<feature type="active site" description="Proton acceptor" evidence="8">
    <location>
        <position position="152"/>
    </location>
</feature>
<evidence type="ECO:0000256" key="6">
    <source>
        <dbReference type="ARBA" id="ARBA00023049"/>
    </source>
</evidence>
<proteinExistence type="inferred from homology"/>
<reference evidence="11" key="1">
    <citation type="journal article" date="2011" name="Environ. Microbiol.">
        <title>Genomic insights into the metabolic potential of the polycyclic aromatic hydrocarbon degrading sulfate-reducing Deltaproteobacterium N47.</title>
        <authorList>
            <person name="Bergmann F."/>
            <person name="Selesi D."/>
            <person name="Weinmaier T."/>
            <person name="Tischler P."/>
            <person name="Rattei T."/>
            <person name="Meckenstock R.U."/>
        </authorList>
    </citation>
    <scope>NUCLEOTIDE SEQUENCE</scope>
</reference>
<feature type="binding site" evidence="9">
    <location>
        <position position="119"/>
    </location>
    <ligand>
        <name>Zn(2+)</name>
        <dbReference type="ChEBI" id="CHEBI:29105"/>
        <label>1</label>
    </ligand>
</feature>
<dbReference type="SUPFAM" id="SSF55031">
    <property type="entry name" value="Bacterial exopeptidase dimerisation domain"/>
    <property type="match status" value="1"/>
</dbReference>
<comment type="cofactor">
    <cofactor evidence="9">
        <name>a divalent metal cation</name>
        <dbReference type="ChEBI" id="CHEBI:60240"/>
    </cofactor>
    <text evidence="9">Binds 2 divalent metal cations per subunit.</text>
</comment>
<dbReference type="PANTHER" id="PTHR42994:SF2">
    <property type="entry name" value="PEPTIDASE"/>
    <property type="match status" value="1"/>
</dbReference>
<evidence type="ECO:0000256" key="1">
    <source>
        <dbReference type="ARBA" id="ARBA00001947"/>
    </source>
</evidence>
<evidence type="ECO:0000256" key="7">
    <source>
        <dbReference type="PIRNR" id="PIRNR001123"/>
    </source>
</evidence>
<keyword evidence="5" id="KW-0862">Zinc</keyword>
<evidence type="ECO:0000256" key="3">
    <source>
        <dbReference type="ARBA" id="ARBA00022723"/>
    </source>
</evidence>
<dbReference type="PANTHER" id="PTHR42994">
    <property type="entry name" value="PEPTIDASE T"/>
    <property type="match status" value="1"/>
</dbReference>
<sequence>MVCNKIFKSKGVYMINSERLADTFRFLVGIDSVSKQEGNIATELKKIFESMGAKTAVDEAGKITGSDTGNLVIKFTGNQKAPPLLLNAHMDTVEPGKGIVPVLKDGVFTSSGNTILGADDKSAIAILIEVMTVLKENNISHGPIEIVLTICEEIGLLGAKHLDMRLIDAKYGYALDATDTEGIVTHAPGANRLEFKIYGRDAHAGAAPEKGINAIVLAGKAIAGLEIGRIDRETTCNLGIIKGGVATNIVPSYVNIKGEVRSHNSEKLKEVTNNIISSFENVIKNYQGDSSNGLPRVDVIVEDDFSCTNIPEDHTVVTLAKQAAASLGRKMITKITGGGADANVFFSKGIMAGVIGTGMCDVHTVRESVKVDDMVNTGELLLEIIKLHSTGH</sequence>
<evidence type="ECO:0000256" key="2">
    <source>
        <dbReference type="ARBA" id="ARBA00022670"/>
    </source>
</evidence>
<keyword evidence="4" id="KW-0378">Hydrolase</keyword>
<evidence type="ECO:0000256" key="4">
    <source>
        <dbReference type="ARBA" id="ARBA00022801"/>
    </source>
</evidence>
<keyword evidence="2" id="KW-0645">Protease</keyword>
<protein>
    <submittedName>
        <fullName evidence="11">Uncharacterized protein yqjE</fullName>
    </submittedName>
</protein>
<name>E1YEV1_9BACT</name>
<feature type="domain" description="Peptidase M20 dimerisation" evidence="10">
    <location>
        <begin position="189"/>
        <end position="285"/>
    </location>
</feature>
<keyword evidence="6" id="KW-0482">Metalloprotease</keyword>
<evidence type="ECO:0000256" key="9">
    <source>
        <dbReference type="PIRSR" id="PIRSR001123-2"/>
    </source>
</evidence>
<comment type="similarity">
    <text evidence="7">Belongs to the peptidase M42 family.</text>
</comment>
<dbReference type="InterPro" id="IPR036264">
    <property type="entry name" value="Bact_exopeptidase_dim_dom"/>
</dbReference>
<dbReference type="GO" id="GO:0008237">
    <property type="term" value="F:metallopeptidase activity"/>
    <property type="evidence" value="ECO:0007669"/>
    <property type="project" value="UniProtKB-KW"/>
</dbReference>
<evidence type="ECO:0000313" key="11">
    <source>
        <dbReference type="EMBL" id="CBX29095.1"/>
    </source>
</evidence>
<evidence type="ECO:0000256" key="8">
    <source>
        <dbReference type="PIRSR" id="PIRSR001123-1"/>
    </source>
</evidence>
<dbReference type="InterPro" id="IPR008007">
    <property type="entry name" value="Peptidase_M42"/>
</dbReference>
<dbReference type="Pfam" id="PF01546">
    <property type="entry name" value="Peptidase_M20"/>
    <property type="match status" value="1"/>
</dbReference>
<dbReference type="Gene3D" id="3.30.70.360">
    <property type="match status" value="1"/>
</dbReference>
<dbReference type="NCBIfam" id="TIGR01883">
    <property type="entry name" value="PepT-like"/>
    <property type="match status" value="1"/>
</dbReference>